<accession>A0A7M1T0W8</accession>
<feature type="transmembrane region" description="Helical" evidence="2">
    <location>
        <begin position="71"/>
        <end position="91"/>
    </location>
</feature>
<sequence length="97" mass="9827">MNGETYPLTTAGAGSDTGLDSNPDQNTGRYSFTTPATGENSGEPGQADMPTIDAGYTPPEPQMPVTGTDGALTLVGLAAGLVLAGMVLAMLRRRTPA</sequence>
<evidence type="ECO:0000256" key="2">
    <source>
        <dbReference type="SAM" id="Phobius"/>
    </source>
</evidence>
<evidence type="ECO:0000256" key="1">
    <source>
        <dbReference type="SAM" id="MobiDB-lite"/>
    </source>
</evidence>
<keyword evidence="2" id="KW-0472">Membrane</keyword>
<organism evidence="3 4">
    <name type="scientific">Ruania alkalisoli</name>
    <dbReference type="NCBI Taxonomy" id="2779775"/>
    <lineage>
        <taxon>Bacteria</taxon>
        <taxon>Bacillati</taxon>
        <taxon>Actinomycetota</taxon>
        <taxon>Actinomycetes</taxon>
        <taxon>Micrococcales</taxon>
        <taxon>Ruaniaceae</taxon>
        <taxon>Ruania</taxon>
    </lineage>
</organism>
<evidence type="ECO:0008006" key="5">
    <source>
        <dbReference type="Google" id="ProtNLM"/>
    </source>
</evidence>
<evidence type="ECO:0000313" key="4">
    <source>
        <dbReference type="Proteomes" id="UP000593758"/>
    </source>
</evidence>
<feature type="region of interest" description="Disordered" evidence="1">
    <location>
        <begin position="1"/>
        <end position="67"/>
    </location>
</feature>
<keyword evidence="4" id="KW-1185">Reference proteome</keyword>
<keyword evidence="2" id="KW-1133">Transmembrane helix</keyword>
<keyword evidence="2" id="KW-0812">Transmembrane</keyword>
<dbReference type="EMBL" id="CP063169">
    <property type="protein sequence ID" value="QOR72917.1"/>
    <property type="molecule type" value="Genomic_DNA"/>
</dbReference>
<gene>
    <name evidence="3" type="ORF">IM660_01845</name>
</gene>
<evidence type="ECO:0000313" key="3">
    <source>
        <dbReference type="EMBL" id="QOR72917.1"/>
    </source>
</evidence>
<dbReference type="AlphaFoldDB" id="A0A7M1T0W8"/>
<reference evidence="3 4" key="1">
    <citation type="submission" date="2020-10" db="EMBL/GenBank/DDBJ databases">
        <title>Haloactinobacterium sp. RN3S43, a bacterium isolated from saline soil.</title>
        <authorList>
            <person name="Sun J.-Q."/>
        </authorList>
    </citation>
    <scope>NUCLEOTIDE SEQUENCE [LARGE SCALE GENOMIC DNA]</scope>
    <source>
        <strain evidence="3 4">RN3S43</strain>
    </source>
</reference>
<feature type="compositionally biased region" description="Polar residues" evidence="1">
    <location>
        <begin position="18"/>
        <end position="40"/>
    </location>
</feature>
<dbReference type="Proteomes" id="UP000593758">
    <property type="component" value="Chromosome"/>
</dbReference>
<dbReference type="KEGG" id="halt:IM660_01845"/>
<name>A0A7M1T0W8_9MICO</name>
<proteinExistence type="predicted"/>
<protein>
    <recommendedName>
        <fullName evidence="5">LPXTG cell wall anchor domain-containing protein</fullName>
    </recommendedName>
</protein>